<keyword evidence="2 6" id="KW-0812">Transmembrane</keyword>
<accession>A0ABY7QZ45</accession>
<evidence type="ECO:0000256" key="6">
    <source>
        <dbReference type="RuleBase" id="RU361157"/>
    </source>
</evidence>
<evidence type="ECO:0000256" key="5">
    <source>
        <dbReference type="ARBA" id="ARBA00023251"/>
    </source>
</evidence>
<name>A0ABY7QZ45_9ACTN</name>
<feature type="transmembrane region" description="Helical" evidence="6">
    <location>
        <begin position="184"/>
        <end position="209"/>
    </location>
</feature>
<comment type="similarity">
    <text evidence="6">Belongs to the ABC-2 integral membrane protein family.</text>
</comment>
<keyword evidence="5" id="KW-0046">Antibiotic resistance</keyword>
<evidence type="ECO:0000256" key="2">
    <source>
        <dbReference type="ARBA" id="ARBA00022692"/>
    </source>
</evidence>
<keyword evidence="4 6" id="KW-0472">Membrane</keyword>
<gene>
    <name evidence="8" type="ORF">O6R08_01810</name>
</gene>
<protein>
    <recommendedName>
        <fullName evidence="6">Transport permease protein</fullName>
    </recommendedName>
</protein>
<reference evidence="8 9" key="2">
    <citation type="submission" date="2023-06" db="EMBL/GenBank/DDBJ databases">
        <title>The Gram-positive Non-spore-bearing Anaerobic Bacilli of Human Feces.</title>
        <authorList>
            <person name="Eggerth A.H."/>
        </authorList>
    </citation>
    <scope>NUCLEOTIDE SEQUENCE [LARGE SCALE GENOMIC DNA]</scope>
    <source>
        <strain evidence="8 9">CBA3108</strain>
    </source>
</reference>
<dbReference type="PRINTS" id="PR00164">
    <property type="entry name" value="ABC2TRNSPORT"/>
</dbReference>
<feature type="transmembrane region" description="Helical" evidence="6">
    <location>
        <begin position="229"/>
        <end position="252"/>
    </location>
</feature>
<evidence type="ECO:0000256" key="4">
    <source>
        <dbReference type="ARBA" id="ARBA00023136"/>
    </source>
</evidence>
<dbReference type="PIRSF" id="PIRSF006648">
    <property type="entry name" value="DrrB"/>
    <property type="match status" value="1"/>
</dbReference>
<evidence type="ECO:0000259" key="7">
    <source>
        <dbReference type="PROSITE" id="PS51012"/>
    </source>
</evidence>
<reference evidence="8 9" key="1">
    <citation type="submission" date="2023-01" db="EMBL/GenBank/DDBJ databases">
        <authorList>
            <person name="Lee S.H."/>
            <person name="Jung H.S."/>
            <person name="Yun J.U."/>
        </authorList>
    </citation>
    <scope>NUCLEOTIDE SEQUENCE [LARGE SCALE GENOMIC DNA]</scope>
    <source>
        <strain evidence="8 9">CBA3108</strain>
    </source>
</reference>
<sequence length="261" mass="28455">MKVSGLYSGNIRAVVARGLIMTRKQSFGIVFSGIVEPIFYLLAMGVGMGELMGSVTGPGGQPISYAAYIAPALLATAAMNGAVYDSTWGVFFKVNYSKLYQTMLQTSLGPLDVALGEIFMALLRGMLYALSFMVFLVAMGLATSWWAVLMVPSALLIALGFASFGMGVTSFLKTFQQMDLINFIMLPMFLLSATFYPITVYPKAVQWIIEVMPLWHGVEMMRQLSVGHVTTVTGAHAIYFVAMTVLGTWLTASRLRALFLN</sequence>
<feature type="transmembrane region" description="Helical" evidence="6">
    <location>
        <begin position="154"/>
        <end position="172"/>
    </location>
</feature>
<organism evidence="8 9">
    <name type="scientific">Cutibacterium equinum</name>
    <dbReference type="NCBI Taxonomy" id="3016342"/>
    <lineage>
        <taxon>Bacteria</taxon>
        <taxon>Bacillati</taxon>
        <taxon>Actinomycetota</taxon>
        <taxon>Actinomycetes</taxon>
        <taxon>Propionibacteriales</taxon>
        <taxon>Propionibacteriaceae</taxon>
        <taxon>Cutibacterium</taxon>
    </lineage>
</organism>
<dbReference type="PROSITE" id="PS51012">
    <property type="entry name" value="ABC_TM2"/>
    <property type="match status" value="1"/>
</dbReference>
<dbReference type="EMBL" id="CP115668">
    <property type="protein sequence ID" value="WCC80306.1"/>
    <property type="molecule type" value="Genomic_DNA"/>
</dbReference>
<dbReference type="PANTHER" id="PTHR43229:SF2">
    <property type="entry name" value="NODULATION PROTEIN J"/>
    <property type="match status" value="1"/>
</dbReference>
<keyword evidence="3 6" id="KW-1133">Transmembrane helix</keyword>
<evidence type="ECO:0000313" key="8">
    <source>
        <dbReference type="EMBL" id="WCC80306.1"/>
    </source>
</evidence>
<dbReference type="InterPro" id="IPR013525">
    <property type="entry name" value="ABC2_TM"/>
</dbReference>
<feature type="transmembrane region" description="Helical" evidence="6">
    <location>
        <begin position="27"/>
        <end position="45"/>
    </location>
</feature>
<keyword evidence="9" id="KW-1185">Reference proteome</keyword>
<feature type="domain" description="ABC transmembrane type-2" evidence="7">
    <location>
        <begin position="28"/>
        <end position="258"/>
    </location>
</feature>
<dbReference type="InterPro" id="IPR051784">
    <property type="entry name" value="Nod_factor_ABC_transporter"/>
</dbReference>
<evidence type="ECO:0000313" key="9">
    <source>
        <dbReference type="Proteomes" id="UP001212097"/>
    </source>
</evidence>
<dbReference type="Pfam" id="PF01061">
    <property type="entry name" value="ABC2_membrane"/>
    <property type="match status" value="1"/>
</dbReference>
<keyword evidence="6" id="KW-0813">Transport</keyword>
<dbReference type="RefSeq" id="WP_271418487.1">
    <property type="nucleotide sequence ID" value="NZ_CP115668.1"/>
</dbReference>
<keyword evidence="6" id="KW-1003">Cell membrane</keyword>
<feature type="transmembrane region" description="Helical" evidence="6">
    <location>
        <begin position="65"/>
        <end position="84"/>
    </location>
</feature>
<dbReference type="Proteomes" id="UP001212097">
    <property type="component" value="Chromosome"/>
</dbReference>
<evidence type="ECO:0000256" key="3">
    <source>
        <dbReference type="ARBA" id="ARBA00022989"/>
    </source>
</evidence>
<dbReference type="PANTHER" id="PTHR43229">
    <property type="entry name" value="NODULATION PROTEIN J"/>
    <property type="match status" value="1"/>
</dbReference>
<evidence type="ECO:0000256" key="1">
    <source>
        <dbReference type="ARBA" id="ARBA00004141"/>
    </source>
</evidence>
<feature type="transmembrane region" description="Helical" evidence="6">
    <location>
        <begin position="127"/>
        <end position="148"/>
    </location>
</feature>
<dbReference type="InterPro" id="IPR000412">
    <property type="entry name" value="ABC_2_transport"/>
</dbReference>
<dbReference type="InterPro" id="IPR047817">
    <property type="entry name" value="ABC2_TM_bact-type"/>
</dbReference>
<comment type="subcellular location">
    <subcellularLocation>
        <location evidence="6">Cell membrane</location>
        <topology evidence="6">Multi-pass membrane protein</topology>
    </subcellularLocation>
    <subcellularLocation>
        <location evidence="1">Membrane</location>
        <topology evidence="1">Multi-pass membrane protein</topology>
    </subcellularLocation>
</comment>
<proteinExistence type="inferred from homology"/>